<dbReference type="AlphaFoldDB" id="M8DEW7"/>
<reference evidence="1 2" key="1">
    <citation type="submission" date="2013-03" db="EMBL/GenBank/DDBJ databases">
        <title>Assembly of a new bacterial strain Brevibacillus borstelensis AK1.</title>
        <authorList>
            <person name="Rajan I."/>
            <person name="PoliReddy D."/>
            <person name="Sugumar T."/>
            <person name="Rathinam K."/>
            <person name="Alqarawi S."/>
            <person name="Khalil A.B."/>
            <person name="Sivakumar N."/>
        </authorList>
    </citation>
    <scope>NUCLEOTIDE SEQUENCE [LARGE SCALE GENOMIC DNA]</scope>
    <source>
        <strain evidence="1 2">AK1</strain>
    </source>
</reference>
<keyword evidence="2" id="KW-1185">Reference proteome</keyword>
<evidence type="ECO:0000313" key="1">
    <source>
        <dbReference type="EMBL" id="EMT51962.1"/>
    </source>
</evidence>
<dbReference type="RefSeq" id="WP_003388971.1">
    <property type="nucleotide sequence ID" value="NZ_APBN01000005.1"/>
</dbReference>
<name>M8DEW7_9BACL</name>
<gene>
    <name evidence="1" type="ORF">I532_13993</name>
</gene>
<dbReference type="EMBL" id="APBN01000005">
    <property type="protein sequence ID" value="EMT51962.1"/>
    <property type="molecule type" value="Genomic_DNA"/>
</dbReference>
<evidence type="ECO:0008006" key="3">
    <source>
        <dbReference type="Google" id="ProtNLM"/>
    </source>
</evidence>
<dbReference type="Proteomes" id="UP000012081">
    <property type="component" value="Unassembled WGS sequence"/>
</dbReference>
<protein>
    <recommendedName>
        <fullName evidence="3">WYL domain-containing protein</fullName>
    </recommendedName>
</protein>
<dbReference type="GeneID" id="89498509"/>
<sequence>MRSELERYCQRQQTVELIYLSRSGETTKRAVKIIAVNGDRIKAYCYTRRAYRVFCLANILAVAPRDDQAAGM</sequence>
<accession>M8DEW7</accession>
<dbReference type="STRING" id="1300222.I532_13993"/>
<organism evidence="1 2">
    <name type="scientific">Brevibacillus borstelensis AK1</name>
    <dbReference type="NCBI Taxonomy" id="1300222"/>
    <lineage>
        <taxon>Bacteria</taxon>
        <taxon>Bacillati</taxon>
        <taxon>Bacillota</taxon>
        <taxon>Bacilli</taxon>
        <taxon>Bacillales</taxon>
        <taxon>Paenibacillaceae</taxon>
        <taxon>Brevibacillus</taxon>
    </lineage>
</organism>
<comment type="caution">
    <text evidence="1">The sequence shown here is derived from an EMBL/GenBank/DDBJ whole genome shotgun (WGS) entry which is preliminary data.</text>
</comment>
<dbReference type="PATRIC" id="fig|1300222.3.peg.2925"/>
<evidence type="ECO:0000313" key="2">
    <source>
        <dbReference type="Proteomes" id="UP000012081"/>
    </source>
</evidence>
<proteinExistence type="predicted"/>
<dbReference type="OrthoDB" id="2991134at2"/>